<evidence type="ECO:0000313" key="2">
    <source>
        <dbReference type="EnsemblMetazoa" id="PPA40107.1"/>
    </source>
</evidence>
<dbReference type="Proteomes" id="UP000005239">
    <property type="component" value="Unassembled WGS sequence"/>
</dbReference>
<reference evidence="3" key="1">
    <citation type="journal article" date="2008" name="Nat. Genet.">
        <title>The Pristionchus pacificus genome provides a unique perspective on nematode lifestyle and parasitism.</title>
        <authorList>
            <person name="Dieterich C."/>
            <person name="Clifton S.W."/>
            <person name="Schuster L.N."/>
            <person name="Chinwalla A."/>
            <person name="Delehaunty K."/>
            <person name="Dinkelacker I."/>
            <person name="Fulton L."/>
            <person name="Fulton R."/>
            <person name="Godfrey J."/>
            <person name="Minx P."/>
            <person name="Mitreva M."/>
            <person name="Roeseler W."/>
            <person name="Tian H."/>
            <person name="Witte H."/>
            <person name="Yang S.P."/>
            <person name="Wilson R.K."/>
            <person name="Sommer R.J."/>
        </authorList>
    </citation>
    <scope>NUCLEOTIDE SEQUENCE [LARGE SCALE GENOMIC DNA]</scope>
    <source>
        <strain evidence="3">PS312</strain>
    </source>
</reference>
<feature type="region of interest" description="Disordered" evidence="1">
    <location>
        <begin position="64"/>
        <end position="86"/>
    </location>
</feature>
<protein>
    <submittedName>
        <fullName evidence="2">Uncharacterized protein</fullName>
    </submittedName>
</protein>
<organism evidence="2 3">
    <name type="scientific">Pristionchus pacificus</name>
    <name type="common">Parasitic nematode worm</name>
    <dbReference type="NCBI Taxonomy" id="54126"/>
    <lineage>
        <taxon>Eukaryota</taxon>
        <taxon>Metazoa</taxon>
        <taxon>Ecdysozoa</taxon>
        <taxon>Nematoda</taxon>
        <taxon>Chromadorea</taxon>
        <taxon>Rhabditida</taxon>
        <taxon>Rhabditina</taxon>
        <taxon>Diplogasteromorpha</taxon>
        <taxon>Diplogasteroidea</taxon>
        <taxon>Neodiplogasteridae</taxon>
        <taxon>Pristionchus</taxon>
    </lineage>
</organism>
<feature type="compositionally biased region" description="Basic and acidic residues" evidence="1">
    <location>
        <begin position="70"/>
        <end position="86"/>
    </location>
</feature>
<reference evidence="2" key="2">
    <citation type="submission" date="2022-06" db="UniProtKB">
        <authorList>
            <consortium name="EnsemblMetazoa"/>
        </authorList>
    </citation>
    <scope>IDENTIFICATION</scope>
    <source>
        <strain evidence="2">PS312</strain>
    </source>
</reference>
<keyword evidence="3" id="KW-1185">Reference proteome</keyword>
<dbReference type="AlphaFoldDB" id="A0A2A6BDL0"/>
<name>A0A2A6BDL0_PRIPA</name>
<evidence type="ECO:0000256" key="1">
    <source>
        <dbReference type="SAM" id="MobiDB-lite"/>
    </source>
</evidence>
<proteinExistence type="predicted"/>
<accession>A0A2A6BDL0</accession>
<evidence type="ECO:0000313" key="3">
    <source>
        <dbReference type="Proteomes" id="UP000005239"/>
    </source>
</evidence>
<gene>
    <name evidence="2" type="primary">WBGene00278476</name>
</gene>
<sequence>QGSLQTVNEKAANTAVKLGDTLELVLLLDGVAVGFLGGVDQLVGQALSDRLDVTECGLGSHVEGLTTRPRRAESSRGRHDNGVDEHLHGVPLSEELDLGKIALELEGGSNVYGVINLMYCPFVG</sequence>
<dbReference type="EnsemblMetazoa" id="PPA40107.1">
    <property type="protein sequence ID" value="PPA40107.1"/>
    <property type="gene ID" value="WBGene00278476"/>
</dbReference>
<accession>A0A8R1YTM3</accession>